<dbReference type="AlphaFoldDB" id="A0A5J5C7W7"/>
<reference evidence="2 3" key="1">
    <citation type="submission" date="2019-08" db="EMBL/GenBank/DDBJ databases">
        <title>A chromosome-level genome assembly, high-density linkage maps, and genome scans reveal the genomic architecture of hybrid incompatibilities underlying speciation via character displacement in darters (Percidae: Etheostominae).</title>
        <authorList>
            <person name="Moran R.L."/>
            <person name="Catchen J.M."/>
            <person name="Fuller R.C."/>
        </authorList>
    </citation>
    <scope>NUCLEOTIDE SEQUENCE [LARGE SCALE GENOMIC DNA]</scope>
    <source>
        <strain evidence="2">EspeVRDwgs_2016</strain>
        <tissue evidence="2">Muscle</tissue>
    </source>
</reference>
<feature type="non-terminal residue" evidence="2">
    <location>
        <position position="75"/>
    </location>
</feature>
<protein>
    <submittedName>
        <fullName evidence="2">Uncharacterized protein</fullName>
    </submittedName>
</protein>
<evidence type="ECO:0000313" key="2">
    <source>
        <dbReference type="EMBL" id="KAA8577862.1"/>
    </source>
</evidence>
<proteinExistence type="predicted"/>
<comment type="caution">
    <text evidence="2">The sequence shown here is derived from an EMBL/GenBank/DDBJ whole genome shotgun (WGS) entry which is preliminary data.</text>
</comment>
<accession>A0A5J5C7W7</accession>
<evidence type="ECO:0000256" key="1">
    <source>
        <dbReference type="SAM" id="MobiDB-lite"/>
    </source>
</evidence>
<keyword evidence="3" id="KW-1185">Reference proteome</keyword>
<evidence type="ECO:0000313" key="3">
    <source>
        <dbReference type="Proteomes" id="UP000327493"/>
    </source>
</evidence>
<gene>
    <name evidence="2" type="ORF">FQN60_001072</name>
</gene>
<feature type="region of interest" description="Disordered" evidence="1">
    <location>
        <begin position="1"/>
        <end position="20"/>
    </location>
</feature>
<dbReference type="Proteomes" id="UP000327493">
    <property type="component" value="Unassembled WGS sequence"/>
</dbReference>
<dbReference type="EMBL" id="VOFY01001835">
    <property type="protein sequence ID" value="KAA8577862.1"/>
    <property type="molecule type" value="Genomic_DNA"/>
</dbReference>
<sequence length="75" mass="8608">MMKMMTQSYHHHHPPPTGLQLAGPICLRVITASQTRKKREHEELLDYMEKADDKFLQLNKDMVAKMEADTSALLG</sequence>
<organism evidence="2 3">
    <name type="scientific">Etheostoma spectabile</name>
    <name type="common">orangethroat darter</name>
    <dbReference type="NCBI Taxonomy" id="54343"/>
    <lineage>
        <taxon>Eukaryota</taxon>
        <taxon>Metazoa</taxon>
        <taxon>Chordata</taxon>
        <taxon>Craniata</taxon>
        <taxon>Vertebrata</taxon>
        <taxon>Euteleostomi</taxon>
        <taxon>Actinopterygii</taxon>
        <taxon>Neopterygii</taxon>
        <taxon>Teleostei</taxon>
        <taxon>Neoteleostei</taxon>
        <taxon>Acanthomorphata</taxon>
        <taxon>Eupercaria</taxon>
        <taxon>Perciformes</taxon>
        <taxon>Percoidei</taxon>
        <taxon>Percidae</taxon>
        <taxon>Etheostomatinae</taxon>
        <taxon>Etheostoma</taxon>
    </lineage>
</organism>
<name>A0A5J5C7W7_9PERO</name>